<sequence length="219" mass="21545">MSGSATPTATINTPATSKTTTPTSDIITKGSNGAATNSTNGTNGTNGTAKSSGTDTSTTATTAVVPPKINDLTAAELETALHVTFDKAKKLAWDSEDATPEALVAILATYAIQEVHACGFRPPSAIRAMAYKITKTAETGEKVATIGCLKKARGELIAEATHARNLQVAQGAAGQVNGGRGGAAHGNGAQSGTAQGNGTHVAAAQGGAQAAASGANGTA</sequence>
<dbReference type="VEuPathDB" id="FungiDB:AB675_3937"/>
<dbReference type="AlphaFoldDB" id="A0A0N0NK18"/>
<protein>
    <submittedName>
        <fullName evidence="2">Uncharacterized protein</fullName>
    </submittedName>
</protein>
<dbReference type="Proteomes" id="UP000038010">
    <property type="component" value="Unassembled WGS sequence"/>
</dbReference>
<dbReference type="EMBL" id="LFJN01000023">
    <property type="protein sequence ID" value="KPI37631.1"/>
    <property type="molecule type" value="Genomic_DNA"/>
</dbReference>
<dbReference type="OrthoDB" id="10597785at2759"/>
<comment type="caution">
    <text evidence="2">The sequence shown here is derived from an EMBL/GenBank/DDBJ whole genome shotgun (WGS) entry which is preliminary data.</text>
</comment>
<name>A0A0N0NK18_9EURO</name>
<evidence type="ECO:0000313" key="2">
    <source>
        <dbReference type="EMBL" id="KPI37631.1"/>
    </source>
</evidence>
<dbReference type="GeneID" id="28735914"/>
<gene>
    <name evidence="2" type="ORF">AB675_3937</name>
</gene>
<feature type="region of interest" description="Disordered" evidence="1">
    <location>
        <begin position="1"/>
        <end position="62"/>
    </location>
</feature>
<evidence type="ECO:0000256" key="1">
    <source>
        <dbReference type="SAM" id="MobiDB-lite"/>
    </source>
</evidence>
<reference evidence="2 3" key="1">
    <citation type="submission" date="2015-06" db="EMBL/GenBank/DDBJ databases">
        <title>Draft genome of the ant-associated black yeast Phialophora attae CBS 131958.</title>
        <authorList>
            <person name="Moreno L.F."/>
            <person name="Stielow B.J."/>
            <person name="de Hoog S."/>
            <person name="Vicente V.A."/>
            <person name="Weiss V.A."/>
            <person name="de Vries M."/>
            <person name="Cruz L.M."/>
            <person name="Souza E.M."/>
        </authorList>
    </citation>
    <scope>NUCLEOTIDE SEQUENCE [LARGE SCALE GENOMIC DNA]</scope>
    <source>
        <strain evidence="2 3">CBS 131958</strain>
    </source>
</reference>
<proteinExistence type="predicted"/>
<organism evidence="2 3">
    <name type="scientific">Cyphellophora attinorum</name>
    <dbReference type="NCBI Taxonomy" id="1664694"/>
    <lineage>
        <taxon>Eukaryota</taxon>
        <taxon>Fungi</taxon>
        <taxon>Dikarya</taxon>
        <taxon>Ascomycota</taxon>
        <taxon>Pezizomycotina</taxon>
        <taxon>Eurotiomycetes</taxon>
        <taxon>Chaetothyriomycetidae</taxon>
        <taxon>Chaetothyriales</taxon>
        <taxon>Cyphellophoraceae</taxon>
        <taxon>Cyphellophora</taxon>
    </lineage>
</organism>
<accession>A0A0N0NK18</accession>
<feature type="compositionally biased region" description="Gly residues" evidence="1">
    <location>
        <begin position="176"/>
        <end position="185"/>
    </location>
</feature>
<evidence type="ECO:0000313" key="3">
    <source>
        <dbReference type="Proteomes" id="UP000038010"/>
    </source>
</evidence>
<dbReference type="RefSeq" id="XP_017997594.1">
    <property type="nucleotide sequence ID" value="XM_018144034.1"/>
</dbReference>
<feature type="region of interest" description="Disordered" evidence="1">
    <location>
        <begin position="174"/>
        <end position="202"/>
    </location>
</feature>
<keyword evidence="3" id="KW-1185">Reference proteome</keyword>